<dbReference type="GO" id="GO:0007015">
    <property type="term" value="P:actin filament organization"/>
    <property type="evidence" value="ECO:0007669"/>
    <property type="project" value="TreeGrafter"/>
</dbReference>
<dbReference type="GO" id="GO:0031033">
    <property type="term" value="P:myosin filament organization"/>
    <property type="evidence" value="ECO:0007669"/>
    <property type="project" value="UniProtKB-ARBA"/>
</dbReference>
<keyword evidence="9 12" id="KW-0505">Motor protein</keyword>
<evidence type="ECO:0000256" key="10">
    <source>
        <dbReference type="ARBA" id="ARBA00023179"/>
    </source>
</evidence>
<comment type="similarity">
    <text evidence="2 12">Belongs to the TRAFAC class myosin-kinesin ATPase superfamily. Myosin family.</text>
</comment>
<dbReference type="Gene3D" id="1.20.5.370">
    <property type="match status" value="4"/>
</dbReference>
<evidence type="ECO:0000256" key="8">
    <source>
        <dbReference type="ARBA" id="ARBA00023123"/>
    </source>
</evidence>
<dbReference type="GO" id="GO:0016020">
    <property type="term" value="C:membrane"/>
    <property type="evidence" value="ECO:0007669"/>
    <property type="project" value="TreeGrafter"/>
</dbReference>
<evidence type="ECO:0000256" key="1">
    <source>
        <dbReference type="ARBA" id="ARBA00004657"/>
    </source>
</evidence>
<evidence type="ECO:0000256" key="3">
    <source>
        <dbReference type="ARBA" id="ARBA00022433"/>
    </source>
</evidence>
<dbReference type="Pfam" id="PF00612">
    <property type="entry name" value="IQ"/>
    <property type="match status" value="1"/>
</dbReference>
<dbReference type="InterPro" id="IPR004009">
    <property type="entry name" value="SH3_Myosin"/>
</dbReference>
<dbReference type="FunFam" id="1.20.5.340:FF:000038">
    <property type="entry name" value="Myosin heavy chain muscle"/>
    <property type="match status" value="1"/>
</dbReference>
<dbReference type="GO" id="GO:0003012">
    <property type="term" value="P:muscle system process"/>
    <property type="evidence" value="ECO:0007669"/>
    <property type="project" value="UniProtKB-ARBA"/>
</dbReference>
<gene>
    <name evidence="16" type="ORF">RUM43_005503</name>
</gene>
<dbReference type="PROSITE" id="PS50096">
    <property type="entry name" value="IQ"/>
    <property type="match status" value="1"/>
</dbReference>
<dbReference type="Pfam" id="PF00063">
    <property type="entry name" value="Myosin_head"/>
    <property type="match status" value="4"/>
</dbReference>
<dbReference type="FunFam" id="1.20.5.340:FF:000021">
    <property type="entry name" value="Myosin heavy chain, isoform G"/>
    <property type="match status" value="1"/>
</dbReference>
<dbReference type="InterPro" id="IPR002928">
    <property type="entry name" value="Myosin_tail"/>
</dbReference>
<name>A0AAN8S4T5_POLSC</name>
<dbReference type="InterPro" id="IPR014751">
    <property type="entry name" value="XRCC4-like_C"/>
</dbReference>
<reference evidence="16 17" key="1">
    <citation type="submission" date="2023-10" db="EMBL/GenBank/DDBJ databases">
        <title>Genomes of two closely related lineages of the louse Polyplax serrata with different host specificities.</title>
        <authorList>
            <person name="Martinu J."/>
            <person name="Tarabai H."/>
            <person name="Stefka J."/>
            <person name="Hypsa V."/>
        </authorList>
    </citation>
    <scope>NUCLEOTIDE SEQUENCE [LARGE SCALE GENOMIC DNA]</scope>
    <source>
        <strain evidence="16">HR10_N</strain>
    </source>
</reference>
<evidence type="ECO:0000256" key="7">
    <source>
        <dbReference type="ARBA" id="ARBA00023054"/>
    </source>
</evidence>
<dbReference type="Gene3D" id="1.20.58.530">
    <property type="match status" value="3"/>
</dbReference>
<dbReference type="FunFam" id="1.20.5.340:FF:000019">
    <property type="entry name" value="Myosin heavy chain, isoform G"/>
    <property type="match status" value="1"/>
</dbReference>
<evidence type="ECO:0000313" key="16">
    <source>
        <dbReference type="EMBL" id="KAK6625212.1"/>
    </source>
</evidence>
<feature type="binding site" evidence="12">
    <location>
        <begin position="228"/>
        <end position="235"/>
    </location>
    <ligand>
        <name>ATP</name>
        <dbReference type="ChEBI" id="CHEBI:30616"/>
    </ligand>
</feature>
<dbReference type="Gene3D" id="1.20.120.720">
    <property type="entry name" value="Myosin VI head, motor domain, U50 subdomain"/>
    <property type="match status" value="1"/>
</dbReference>
<keyword evidence="5 12" id="KW-0547">Nucleotide-binding</keyword>
<evidence type="ECO:0000256" key="12">
    <source>
        <dbReference type="PROSITE-ProRule" id="PRU00782"/>
    </source>
</evidence>
<dbReference type="FunFam" id="1.20.5.370:FF:000001">
    <property type="entry name" value="Myosin heavy chain"/>
    <property type="match status" value="1"/>
</dbReference>
<evidence type="ECO:0000256" key="13">
    <source>
        <dbReference type="SAM" id="MobiDB-lite"/>
    </source>
</evidence>
<dbReference type="EMBL" id="JAWJWE010000037">
    <property type="protein sequence ID" value="KAK6625212.1"/>
    <property type="molecule type" value="Genomic_DNA"/>
</dbReference>
<dbReference type="GO" id="GO:0030017">
    <property type="term" value="C:sarcomere"/>
    <property type="evidence" value="ECO:0007669"/>
    <property type="project" value="UniProtKB-ARBA"/>
</dbReference>
<dbReference type="Gene3D" id="4.10.270.10">
    <property type="entry name" value="Myosin, subunit A"/>
    <property type="match status" value="1"/>
</dbReference>
<protein>
    <recommendedName>
        <fullName evidence="18">Myosin heavy chain</fullName>
    </recommendedName>
</protein>
<dbReference type="Pfam" id="PF01576">
    <property type="entry name" value="Myosin_tail_1"/>
    <property type="match status" value="1"/>
</dbReference>
<dbReference type="SUPFAM" id="SSF52540">
    <property type="entry name" value="P-loop containing nucleoside triphosphate hydrolases"/>
    <property type="match status" value="4"/>
</dbReference>
<dbReference type="GO" id="GO:0051015">
    <property type="term" value="F:actin filament binding"/>
    <property type="evidence" value="ECO:0007669"/>
    <property type="project" value="InterPro"/>
</dbReference>
<evidence type="ECO:0000259" key="15">
    <source>
        <dbReference type="PROSITE" id="PS51844"/>
    </source>
</evidence>
<evidence type="ECO:0000313" key="17">
    <source>
        <dbReference type="Proteomes" id="UP001372834"/>
    </source>
</evidence>
<dbReference type="Gene3D" id="1.20.5.340">
    <property type="match status" value="6"/>
</dbReference>
<keyword evidence="10" id="KW-0514">Muscle protein</keyword>
<dbReference type="GO" id="GO:0032982">
    <property type="term" value="C:myosin filament"/>
    <property type="evidence" value="ECO:0007669"/>
    <property type="project" value="UniProtKB-KW"/>
</dbReference>
<dbReference type="FunFam" id="1.20.5.370:FF:000008">
    <property type="entry name" value="Myosin heavy chain"/>
    <property type="match status" value="1"/>
</dbReference>
<evidence type="ECO:0000256" key="6">
    <source>
        <dbReference type="ARBA" id="ARBA00022840"/>
    </source>
</evidence>
<evidence type="ECO:0000256" key="11">
    <source>
        <dbReference type="ARBA" id="ARBA00023203"/>
    </source>
</evidence>
<dbReference type="Pfam" id="PF02736">
    <property type="entry name" value="Myosin_N"/>
    <property type="match status" value="1"/>
</dbReference>
<dbReference type="InterPro" id="IPR008989">
    <property type="entry name" value="Myosin_S1_N"/>
</dbReference>
<keyword evidence="4" id="KW-0963">Cytoplasm</keyword>
<dbReference type="InterPro" id="IPR000048">
    <property type="entry name" value="IQ_motif_EF-hand-BS"/>
</dbReference>
<keyword evidence="11 12" id="KW-0009">Actin-binding</keyword>
<dbReference type="CDD" id="cd14909">
    <property type="entry name" value="MYSc_Myh1_insects_crustaceans"/>
    <property type="match status" value="1"/>
</dbReference>
<feature type="region of interest" description="Actin-binding" evidence="12">
    <location>
        <begin position="925"/>
        <end position="947"/>
    </location>
</feature>
<keyword evidence="7" id="KW-0175">Coiled coil</keyword>
<organism evidence="16 17">
    <name type="scientific">Polyplax serrata</name>
    <name type="common">Common mouse louse</name>
    <dbReference type="NCBI Taxonomy" id="468196"/>
    <lineage>
        <taxon>Eukaryota</taxon>
        <taxon>Metazoa</taxon>
        <taxon>Ecdysozoa</taxon>
        <taxon>Arthropoda</taxon>
        <taxon>Hexapoda</taxon>
        <taxon>Insecta</taxon>
        <taxon>Pterygota</taxon>
        <taxon>Neoptera</taxon>
        <taxon>Paraneoptera</taxon>
        <taxon>Psocodea</taxon>
        <taxon>Troctomorpha</taxon>
        <taxon>Phthiraptera</taxon>
        <taxon>Anoplura</taxon>
        <taxon>Polyplacidae</taxon>
        <taxon>Polyplax</taxon>
    </lineage>
</organism>
<dbReference type="InterPro" id="IPR036961">
    <property type="entry name" value="Kinesin_motor_dom_sf"/>
</dbReference>
<comment type="subcellular location">
    <subcellularLocation>
        <location evidence="1">Cytoplasm</location>
        <location evidence="1">Myofibril</location>
    </subcellularLocation>
</comment>
<dbReference type="SMART" id="SM00242">
    <property type="entry name" value="MYSc"/>
    <property type="match status" value="1"/>
</dbReference>
<dbReference type="SMART" id="SM00015">
    <property type="entry name" value="IQ"/>
    <property type="match status" value="1"/>
</dbReference>
<dbReference type="PROSITE" id="PS51844">
    <property type="entry name" value="SH3_LIKE"/>
    <property type="match status" value="1"/>
</dbReference>
<dbReference type="FunFam" id="1.20.5.370:FF:000010">
    <property type="entry name" value="Myosin heavy chain, isoform G"/>
    <property type="match status" value="1"/>
</dbReference>
<dbReference type="PRINTS" id="PR00193">
    <property type="entry name" value="MYOSINHEAVY"/>
</dbReference>
<keyword evidence="6 12" id="KW-0067">ATP-binding</keyword>
<evidence type="ECO:0000259" key="14">
    <source>
        <dbReference type="PROSITE" id="PS51456"/>
    </source>
</evidence>
<evidence type="ECO:0008006" key="18">
    <source>
        <dbReference type="Google" id="ProtNLM"/>
    </source>
</evidence>
<feature type="domain" description="Myosin N-terminal SH3-like" evidence="15">
    <location>
        <begin position="34"/>
        <end position="83"/>
    </location>
</feature>
<dbReference type="PROSITE" id="PS51456">
    <property type="entry name" value="MYOSIN_MOTOR"/>
    <property type="match status" value="1"/>
</dbReference>
<dbReference type="InterPro" id="IPR001609">
    <property type="entry name" value="Myosin_head_motor_dom-like"/>
</dbReference>
<dbReference type="FunFam" id="1.20.5.370:FF:000009">
    <property type="entry name" value="Myosin heavy chain, isoform G"/>
    <property type="match status" value="1"/>
</dbReference>
<dbReference type="InterPro" id="IPR027417">
    <property type="entry name" value="P-loop_NTPase"/>
</dbReference>
<dbReference type="FunFam" id="1.20.5.340:FF:000050">
    <property type="entry name" value="Myosin heavy chain, muscle"/>
    <property type="match status" value="1"/>
</dbReference>
<feature type="region of interest" description="Disordered" evidence="13">
    <location>
        <begin position="2187"/>
        <end position="2231"/>
    </location>
</feature>
<evidence type="ECO:0000256" key="9">
    <source>
        <dbReference type="ARBA" id="ARBA00023175"/>
    </source>
</evidence>
<evidence type="ECO:0000256" key="2">
    <source>
        <dbReference type="ARBA" id="ARBA00008314"/>
    </source>
</evidence>
<dbReference type="FunFam" id="1.20.120.720:FF:000001">
    <property type="entry name" value="Myosin heavy chain, muscle"/>
    <property type="match status" value="1"/>
</dbReference>
<proteinExistence type="inferred from homology"/>
<evidence type="ECO:0000256" key="5">
    <source>
        <dbReference type="ARBA" id="ARBA00022741"/>
    </source>
</evidence>
<evidence type="ECO:0000256" key="4">
    <source>
        <dbReference type="ARBA" id="ARBA00022490"/>
    </source>
</evidence>
<dbReference type="FunFam" id="1.20.58.530:FF:000001">
    <property type="entry name" value="Myosin heavy chain"/>
    <property type="match status" value="1"/>
</dbReference>
<dbReference type="GO" id="GO:0016459">
    <property type="term" value="C:myosin complex"/>
    <property type="evidence" value="ECO:0007669"/>
    <property type="project" value="UniProtKB-KW"/>
</dbReference>
<dbReference type="Gene3D" id="2.30.30.360">
    <property type="entry name" value="Myosin S1 fragment, N-terminal"/>
    <property type="match status" value="1"/>
</dbReference>
<dbReference type="Gene3D" id="6.20.240.20">
    <property type="match status" value="1"/>
</dbReference>
<dbReference type="SUPFAM" id="SSF90257">
    <property type="entry name" value="Myosin rod fragments"/>
    <property type="match status" value="6"/>
</dbReference>
<dbReference type="PANTHER" id="PTHR13140:SF857">
    <property type="entry name" value="MYOSIN-11"/>
    <property type="match status" value="1"/>
</dbReference>
<dbReference type="FunFam" id="1.20.5.340:FF:000025">
    <property type="entry name" value="Myosin heavy chain, isoform G"/>
    <property type="match status" value="1"/>
</dbReference>
<keyword evidence="3" id="KW-0787">Thick filament</keyword>
<accession>A0AAN8S4T5</accession>
<dbReference type="FunFam" id="2.30.30.360:FF:000001">
    <property type="entry name" value="Myosin heavy chain"/>
    <property type="match status" value="1"/>
</dbReference>
<dbReference type="Gene3D" id="3.40.850.10">
    <property type="entry name" value="Kinesin motor domain"/>
    <property type="match status" value="3"/>
</dbReference>
<dbReference type="GO" id="GO:0005524">
    <property type="term" value="F:ATP binding"/>
    <property type="evidence" value="ECO:0007669"/>
    <property type="project" value="UniProtKB-UniRule"/>
</dbReference>
<dbReference type="FunFam" id="3.40.850.10:FF:000024">
    <property type="entry name" value="Myosin heavy chain, isoform J"/>
    <property type="match status" value="1"/>
</dbReference>
<sequence>MPKPVQQEGDDPDPTPYLYVSLEQKRIDQSKPYDGKKACWVPDQAEGYVLGEIKATKGDMVTVAVPGGEVKTIEKDKIGQVNPPKFEKVEDMADLTYLNEAAVLHNLKSRYYMKLIYEKQFKKEQVAQVNPPKYEKCEDMSNLTYLNDASVLYNLKQRYYHKLIYTYSGLFCVAINPYKRYPVYTNRCAKIYRGKRRSEVPPHIFAISDGAYVNMLTNRENQSMLITGESGAGKTENTKKVIAYFATVGASSKKEEGAKKGNLEDQVVQTNPVLEAFGNAKTVRNDNSSRFGKFIRIHFGPSGKLAGADIETYLLEKARVISQQSLERSYHIFYQMMSGAVSGLKAMCLLSNNVNDYHFVSQGKTAIPGVDDGEEMTITDQAFDVLGFTQEEKNDIYKITAAVMHMGGMKFKQRGREEQAEADGTEEGDRVAKLLGVQTEELYKNLLKPRIKVGNEFVTQGRNKDQVSYSVGAMSKAMFDRLFKWLVKKCNETLDTNQKRQHFIGVLDIAGFEIFDFNGFEQLCINFTNEKLQQFFNHHMFVLEQEEYQKEGIQWAFIDFGMDLLACIELIEKFNGFEQLCINFTNEKLQQFFNHHMFVLEQEEYQREGIEWAFIDFGMDLLACIELIEKFNSFEQLCINFTNEKLQQFFNHHMFVLEQEEYQSEGIEWSFIDFGMDLVATIELIEKPMGILSILEEESMFPKATDKTFEDKLNSTHLGKSAPYRKPAPPKPGCQAGHFAIAHYAGTVSYNITGWLEKNKDPLNDTVVDQFKKGQNKLLVEIFADHPGQSADPAAAGGGKGGGRGKKGGGFATVSSSYKVPIRHDDDYKTMRFCKFGNNLKSLYYKIDFQAPGFERYLIMENSNLILVRRVEETELFKNAFSYNDKLNAFIQEFDQSKRSNQETNCSSEEVLKVSRGPTTFSEQLNNLMTTLKSTQPHFVRCIIPNELKQAGVIDSHLVMHQLTCNGVLEGIRICRKGFPNRMVYPDFKLRYKILSPKEVSKESDPKKCAEIILTATQLDTELYRLGHTKVFFRAGVLGQMEELRDDRLSKIVTWMQAYVRGYLSRKNYKKLQDQRLALQVVQRNLRKYLKLRTWPWWKLWVKVKPLLNVTNVEEEMKKLEEKCQKIQDSLEREEKARKELENLNSKLLEEKQKLLASLEGEKGTLGSVQERANKLQAQKNDLESQLNEMQDRLQQEEDARNQVFQGKKKLEQELAGLKKDLEDSELSLQKAEADKATKDHQIRNLNDEIAHQDELINKLNKEKKMQGETNQKTAEELQAAEDKINHLNKVKAKLEQTLDELEDSLEREKKLRGDIEKAKRKVEGDLKLTQEAVADLERNKKELEQTIQRKDKELASITAKLEDEQSLVGKLQKQIKELQARIEELEEEVEAERQARAKAEQQRAHLARELEELGERLEEAGGATSAQIELNKKREAELSKLRRDLEEANIQHEGTLANLRKKHNDVVAEMSEQIDQLNKLKAKTEKEKVQYYTELNDIRATLDHLSNEKAAAEKIAKQLQHQNNELQTKVDETNRTLNDFDAAKKKLSIENSDLLRQLEEAESQVSQLSKIKISLTTQLEDMKRLADEESRERATLLGKFRNLEHDMDNIREQADEEAESKADLQRQLSKANAEAQLWRSKYESEGVARAEELEESKRKLQARLAEAEETIESLNQKVIALEKTKQRLATEVEDLQLEVDRATAIANAAEKKQKAFDKIIGEWKLKVDDLAAELDASQKECRNYSTELFRLKNAYEEGQEQLDAVRRENKNLADEVKDLLDQIGEGGRNIHEIEKARKRLEVEKDELQAALEEAEAALEQEENKVLRSQLELSQVRQEIDRRIQEKEEEFENTRKNHQRALDSMQASLEAEAKGRAEALRMKKKLEADINELEIALDHANKANAEAQKNIKRYQQQLKDVQTALEEEQRARDDAREQLGIAERRANALQNELEESRTLLEQADRGRRQAEQELSDAHEQLNELSAQNTSVSAAKRKLESELQTLHSDLDELLNEAKNSEEKAKKAMVDAARLADELRAEQDHAQTQEKLRKALEQQIKDLQVRLDEAEANALKGGKKAIQKLEQRVRELENELDGEQRRHADAQKNLRKTERRIKELSFQSEEDRKNHERMQDLVDKLQQKIKTYKRQIEEAEEIAALNLAKFRKAQQELEEAEERADFAEQAIAKFRQKGRAGSATRGLSPVHHRPPQRPQLDGMSFPPRFDLHPDGEL</sequence>
<dbReference type="GO" id="GO:0000146">
    <property type="term" value="F:microfilament motor activity"/>
    <property type="evidence" value="ECO:0007669"/>
    <property type="project" value="TreeGrafter"/>
</dbReference>
<comment type="caution">
    <text evidence="16">The sequence shown here is derived from an EMBL/GenBank/DDBJ whole genome shotgun (WGS) entry which is preliminary data.</text>
</comment>
<dbReference type="FunFam" id="1.20.5.370:FF:000005">
    <property type="entry name" value="Myosin heavy chain, isoform I"/>
    <property type="match status" value="1"/>
</dbReference>
<feature type="domain" description="Myosin motor" evidence="14">
    <location>
        <begin position="135"/>
        <end position="1046"/>
    </location>
</feature>
<keyword evidence="8 12" id="KW-0518">Myosin</keyword>
<dbReference type="Proteomes" id="UP001372834">
    <property type="component" value="Unassembled WGS sequence"/>
</dbReference>
<dbReference type="PANTHER" id="PTHR13140">
    <property type="entry name" value="MYOSIN"/>
    <property type="match status" value="1"/>
</dbReference>
<dbReference type="FunFam" id="1.20.5.340:FF:000036">
    <property type="entry name" value="Myosin heavy chain"/>
    <property type="match status" value="1"/>
</dbReference>